<keyword evidence="3" id="KW-1185">Reference proteome</keyword>
<protein>
    <submittedName>
        <fullName evidence="2">Uncharacterized protein</fullName>
    </submittedName>
</protein>
<accession>A0A1H4JB09</accession>
<dbReference type="EMBL" id="FNSO01000003">
    <property type="protein sequence ID" value="SEB43490.1"/>
    <property type="molecule type" value="Genomic_DNA"/>
</dbReference>
<dbReference type="STRING" id="208445.SAMN04489727_1718"/>
<gene>
    <name evidence="2" type="ORF">SAMN04489727_1718</name>
</gene>
<feature type="transmembrane region" description="Helical" evidence="1">
    <location>
        <begin position="12"/>
        <end position="31"/>
    </location>
</feature>
<dbReference type="RefSeq" id="WP_091305273.1">
    <property type="nucleotide sequence ID" value="NZ_FNSO01000003.1"/>
</dbReference>
<evidence type="ECO:0000313" key="3">
    <source>
        <dbReference type="Proteomes" id="UP000199622"/>
    </source>
</evidence>
<name>A0A1H4JB09_9PSEU</name>
<organism evidence="2 3">
    <name type="scientific">Amycolatopsis tolypomycina</name>
    <dbReference type="NCBI Taxonomy" id="208445"/>
    <lineage>
        <taxon>Bacteria</taxon>
        <taxon>Bacillati</taxon>
        <taxon>Actinomycetota</taxon>
        <taxon>Actinomycetes</taxon>
        <taxon>Pseudonocardiales</taxon>
        <taxon>Pseudonocardiaceae</taxon>
        <taxon>Amycolatopsis</taxon>
    </lineage>
</organism>
<keyword evidence="1" id="KW-0472">Membrane</keyword>
<dbReference type="AlphaFoldDB" id="A0A1H4JB09"/>
<feature type="transmembrane region" description="Helical" evidence="1">
    <location>
        <begin position="37"/>
        <end position="56"/>
    </location>
</feature>
<keyword evidence="1" id="KW-0812">Transmembrane</keyword>
<dbReference type="Proteomes" id="UP000199622">
    <property type="component" value="Unassembled WGS sequence"/>
</dbReference>
<evidence type="ECO:0000313" key="2">
    <source>
        <dbReference type="EMBL" id="SEB43490.1"/>
    </source>
</evidence>
<sequence length="91" mass="9044">MVIRIRIPAPSSMLLANLLAVLSLAGIVTAVGGLAGVWWAVLTGGVLGLVVAYAAMMNAAAAEQAGPAAAGVEDQAHVDGRLVRAVEEPAA</sequence>
<evidence type="ECO:0000256" key="1">
    <source>
        <dbReference type="SAM" id="Phobius"/>
    </source>
</evidence>
<proteinExistence type="predicted"/>
<keyword evidence="1" id="KW-1133">Transmembrane helix</keyword>
<reference evidence="3" key="1">
    <citation type="submission" date="2016-10" db="EMBL/GenBank/DDBJ databases">
        <authorList>
            <person name="Varghese N."/>
            <person name="Submissions S."/>
        </authorList>
    </citation>
    <scope>NUCLEOTIDE SEQUENCE [LARGE SCALE GENOMIC DNA]</scope>
    <source>
        <strain evidence="3">DSM 44544</strain>
    </source>
</reference>